<reference evidence="3" key="1">
    <citation type="submission" date="2013-01" db="EMBL/GenBank/DDBJ databases">
        <title>Draft Genome Sequence of a Mulberry Tree, Morus notabilis C.K. Schneid.</title>
        <authorList>
            <person name="He N."/>
            <person name="Zhao S."/>
        </authorList>
    </citation>
    <scope>NUCLEOTIDE SEQUENCE</scope>
</reference>
<dbReference type="PANTHER" id="PTHR33881">
    <property type="entry name" value="NEUROGENIC LOCUS NOTCH-LIKE PROTEIN"/>
    <property type="match status" value="1"/>
</dbReference>
<protein>
    <recommendedName>
        <fullName evidence="4">EGF-like domain-containing protein</fullName>
    </recommendedName>
</protein>
<accession>W9QR82</accession>
<organism evidence="2 3">
    <name type="scientific">Morus notabilis</name>
    <dbReference type="NCBI Taxonomy" id="981085"/>
    <lineage>
        <taxon>Eukaryota</taxon>
        <taxon>Viridiplantae</taxon>
        <taxon>Streptophyta</taxon>
        <taxon>Embryophyta</taxon>
        <taxon>Tracheophyta</taxon>
        <taxon>Spermatophyta</taxon>
        <taxon>Magnoliopsida</taxon>
        <taxon>eudicotyledons</taxon>
        <taxon>Gunneridae</taxon>
        <taxon>Pentapetalae</taxon>
        <taxon>rosids</taxon>
        <taxon>fabids</taxon>
        <taxon>Rosales</taxon>
        <taxon>Moraceae</taxon>
        <taxon>Moreae</taxon>
        <taxon>Morus</taxon>
    </lineage>
</organism>
<proteinExistence type="predicted"/>
<dbReference type="AlphaFoldDB" id="W9QR82"/>
<dbReference type="PANTHER" id="PTHR33881:SF7">
    <property type="entry name" value="NEUROGENIC LOCUS NOTCH-LIKE PROTEIN"/>
    <property type="match status" value="1"/>
</dbReference>
<evidence type="ECO:0000256" key="1">
    <source>
        <dbReference type="SAM" id="MobiDB-lite"/>
    </source>
</evidence>
<name>W9QR82_9ROSA</name>
<dbReference type="STRING" id="981085.W9QR82"/>
<feature type="compositionally biased region" description="Basic residues" evidence="1">
    <location>
        <begin position="11"/>
        <end position="26"/>
    </location>
</feature>
<dbReference type="eggNOG" id="ENOG502RY5E">
    <property type="taxonomic scope" value="Eukaryota"/>
</dbReference>
<sequence>MSGMIPGVGVPHRRRVHHHNHSHRVHSSTQNESFLRERQNPSMDLSETALKARQRLEKKLGYCLQLNSRSNDDKQTKETSFLGSSKLVKFSKSWKSQSPNKDNESDRKMMCAKMWNAGKDYARLQAIVLSSLNVNVSLVGSRPALATLITSNSSLVTCDEEQDIGTLNYSCTKAPAAVEEKDTKPNETIFDPCYWSHCGGGSCNKASKFTYNCICPAGYYNLLNISSFPCFKSCELGMDCTNLGITTANQAASSTPSMADNNKNQASSITRGRSLWLMITMVLVGMILSKYN</sequence>
<feature type="region of interest" description="Disordered" evidence="1">
    <location>
        <begin position="1"/>
        <end position="42"/>
    </location>
</feature>
<dbReference type="Proteomes" id="UP000030645">
    <property type="component" value="Unassembled WGS sequence"/>
</dbReference>
<dbReference type="EMBL" id="KE344032">
    <property type="protein sequence ID" value="EXB51150.1"/>
    <property type="molecule type" value="Genomic_DNA"/>
</dbReference>
<evidence type="ECO:0000313" key="3">
    <source>
        <dbReference type="Proteomes" id="UP000030645"/>
    </source>
</evidence>
<evidence type="ECO:0008006" key="4">
    <source>
        <dbReference type="Google" id="ProtNLM"/>
    </source>
</evidence>
<evidence type="ECO:0000313" key="2">
    <source>
        <dbReference type="EMBL" id="EXB51150.1"/>
    </source>
</evidence>
<gene>
    <name evidence="2" type="ORF">L484_009114</name>
</gene>
<keyword evidence="3" id="KW-1185">Reference proteome</keyword>